<name>A0A2S3VZ63_9PROT</name>
<reference evidence="1 2" key="1">
    <citation type="submission" date="2018-01" db="EMBL/GenBank/DDBJ databases">
        <title>Draft Genome Sequence of Komagataeibacter maltaceti LMG 1529, a Vinegar Producing Acetic Acid Bacterium Isolated from Malt Vinegar Brewery Acetifiers.</title>
        <authorList>
            <person name="Zhang Q."/>
            <person name="Hollensteiner J."/>
            <person name="Poehlein A."/>
            <person name="Daniel R."/>
        </authorList>
    </citation>
    <scope>NUCLEOTIDE SEQUENCE [LARGE SCALE GENOMIC DNA]</scope>
    <source>
        <strain evidence="1 2">LMG 1529</strain>
    </source>
</reference>
<organism evidence="1 2">
    <name type="scientific">Novacetimonas maltaceti</name>
    <dbReference type="NCBI Taxonomy" id="1203393"/>
    <lineage>
        <taxon>Bacteria</taxon>
        <taxon>Pseudomonadati</taxon>
        <taxon>Pseudomonadota</taxon>
        <taxon>Alphaproteobacteria</taxon>
        <taxon>Acetobacterales</taxon>
        <taxon>Acetobacteraceae</taxon>
        <taxon>Novacetimonas</taxon>
    </lineage>
</organism>
<gene>
    <name evidence="1" type="ORF">KMAL_24900</name>
</gene>
<dbReference type="AlphaFoldDB" id="A0A2S3VZ63"/>
<proteinExistence type="predicted"/>
<sequence>MAEMALKLDTETIAEAIADTADPDITGAVLVACVGMAHDLSLRQAGTAFTCHVQALNGLCECWNRYKHGAQGNRASQ</sequence>
<evidence type="ECO:0000313" key="1">
    <source>
        <dbReference type="EMBL" id="POF61905.1"/>
    </source>
</evidence>
<protein>
    <submittedName>
        <fullName evidence="1">Uncharacterized protein</fullName>
    </submittedName>
</protein>
<evidence type="ECO:0000313" key="2">
    <source>
        <dbReference type="Proteomes" id="UP000237344"/>
    </source>
</evidence>
<dbReference type="Proteomes" id="UP000237344">
    <property type="component" value="Unassembled WGS sequence"/>
</dbReference>
<keyword evidence="2" id="KW-1185">Reference proteome</keyword>
<dbReference type="EMBL" id="POTC01000041">
    <property type="protein sequence ID" value="POF61905.1"/>
    <property type="molecule type" value="Genomic_DNA"/>
</dbReference>
<accession>A0A2S3VZ63</accession>
<comment type="caution">
    <text evidence="1">The sequence shown here is derived from an EMBL/GenBank/DDBJ whole genome shotgun (WGS) entry which is preliminary data.</text>
</comment>